<evidence type="ECO:0000313" key="7">
    <source>
        <dbReference type="Proteomes" id="UP000282423"/>
    </source>
</evidence>
<evidence type="ECO:0000256" key="3">
    <source>
        <dbReference type="ARBA" id="ARBA00023295"/>
    </source>
</evidence>
<keyword evidence="7" id="KW-1185">Reference proteome</keyword>
<evidence type="ECO:0000256" key="1">
    <source>
        <dbReference type="ARBA" id="ARBA00007754"/>
    </source>
</evidence>
<evidence type="ECO:0000256" key="4">
    <source>
        <dbReference type="PROSITE-ProRule" id="PRU01100"/>
    </source>
</evidence>
<dbReference type="PANTHER" id="PTHR40079:SF4">
    <property type="entry name" value="GH26 DOMAIN-CONTAINING PROTEIN-RELATED"/>
    <property type="match status" value="1"/>
</dbReference>
<dbReference type="GO" id="GO:0006080">
    <property type="term" value="P:substituted mannan metabolic process"/>
    <property type="evidence" value="ECO:0007669"/>
    <property type="project" value="InterPro"/>
</dbReference>
<dbReference type="AlphaFoldDB" id="A0A420VRG3"/>
<dbReference type="PANTHER" id="PTHR40079">
    <property type="entry name" value="MANNAN ENDO-1,4-BETA-MANNOSIDASE E-RELATED"/>
    <property type="match status" value="1"/>
</dbReference>
<dbReference type="InterPro" id="IPR017853">
    <property type="entry name" value="GH"/>
</dbReference>
<organism evidence="6 7">
    <name type="scientific">Sphingobacterium puteale</name>
    <dbReference type="NCBI Taxonomy" id="2420510"/>
    <lineage>
        <taxon>Bacteria</taxon>
        <taxon>Pseudomonadati</taxon>
        <taxon>Bacteroidota</taxon>
        <taxon>Sphingobacteriia</taxon>
        <taxon>Sphingobacteriales</taxon>
        <taxon>Sphingobacteriaceae</taxon>
        <taxon>Sphingobacterium</taxon>
    </lineage>
</organism>
<reference evidence="6 7" key="1">
    <citation type="submission" date="2018-10" db="EMBL/GenBank/DDBJ databases">
        <title>Sphingobacterium sp. M05W1-28.</title>
        <authorList>
            <person name="Cai H."/>
        </authorList>
    </citation>
    <scope>NUCLEOTIDE SEQUENCE [LARGE SCALE GENOMIC DNA]</scope>
    <source>
        <strain evidence="6 7">M05W1-28</strain>
    </source>
</reference>
<feature type="active site" description="Nucleophile" evidence="4">
    <location>
        <position position="301"/>
    </location>
</feature>
<feature type="active site" description="Proton donor" evidence="4">
    <location>
        <position position="194"/>
    </location>
</feature>
<proteinExistence type="inferred from homology"/>
<keyword evidence="2 4" id="KW-0378">Hydrolase</keyword>
<keyword evidence="3 4" id="KW-0326">Glycosidase</keyword>
<evidence type="ECO:0000313" key="6">
    <source>
        <dbReference type="EMBL" id="RKO68839.1"/>
    </source>
</evidence>
<dbReference type="Proteomes" id="UP000282423">
    <property type="component" value="Unassembled WGS sequence"/>
</dbReference>
<dbReference type="OrthoDB" id="9803686at2"/>
<sequence>MNTFSSQITHITPEHAHKSLAPSNPYITYQTRNLLYQLNKIGQSGQVLLGHQSTNTLGRKGIKNVGNSDIKMACGQFPGMVSYDLGWMELNNGAVWLEGRVAHLIDAIKYCRKIGLPICLSWHTRNPIDKVYDQKNRNAKGKIKDLGNTVAQILTNPAVKKIYLSWLAMLADFFGQLQDENGNLIPVLFRPFHECNGKWFWWGKTACSAKEYIELYQLTHDYLTKEKKVDHLLWVYNTDKVFSEADFMERYPGDAYIDLLSLDFYDSPRYSATVFQKNLDKSMDVLVHCSKQLKKGCFIAEGGLKNYSDAHYFTERCVHYFNKDIIAFIFWANTAKNYYVTYAGDPQQGDFLEMLKTHPILLADELGKMNIYR</sequence>
<comment type="caution">
    <text evidence="6">The sequence shown here is derived from an EMBL/GenBank/DDBJ whole genome shotgun (WGS) entry which is preliminary data.</text>
</comment>
<comment type="similarity">
    <text evidence="1 4">Belongs to the glycosyl hydrolase 26 family.</text>
</comment>
<evidence type="ECO:0000256" key="2">
    <source>
        <dbReference type="ARBA" id="ARBA00022801"/>
    </source>
</evidence>
<name>A0A420VRG3_9SPHI</name>
<dbReference type="InterPro" id="IPR022790">
    <property type="entry name" value="GH26_dom"/>
</dbReference>
<dbReference type="Gene3D" id="3.20.20.80">
    <property type="entry name" value="Glycosidases"/>
    <property type="match status" value="1"/>
</dbReference>
<evidence type="ECO:0000259" key="5">
    <source>
        <dbReference type="PROSITE" id="PS51764"/>
    </source>
</evidence>
<dbReference type="RefSeq" id="WP_121126879.1">
    <property type="nucleotide sequence ID" value="NZ_RBWS01000025.1"/>
</dbReference>
<dbReference type="InterPro" id="IPR000805">
    <property type="entry name" value="Glyco_hydro_26"/>
</dbReference>
<dbReference type="Pfam" id="PF02156">
    <property type="entry name" value="Glyco_hydro_26"/>
    <property type="match status" value="1"/>
</dbReference>
<accession>A0A420VRG3</accession>
<protein>
    <recommendedName>
        <fullName evidence="5">GH26 domain-containing protein</fullName>
    </recommendedName>
</protein>
<dbReference type="PROSITE" id="PS51764">
    <property type="entry name" value="GH26"/>
    <property type="match status" value="1"/>
</dbReference>
<dbReference type="SUPFAM" id="SSF51445">
    <property type="entry name" value="(Trans)glycosidases"/>
    <property type="match status" value="1"/>
</dbReference>
<feature type="domain" description="GH26" evidence="5">
    <location>
        <begin position="29"/>
        <end position="364"/>
    </location>
</feature>
<gene>
    <name evidence="6" type="ORF">D7322_24840</name>
</gene>
<dbReference type="EMBL" id="RBWS01000025">
    <property type="protein sequence ID" value="RKO68839.1"/>
    <property type="molecule type" value="Genomic_DNA"/>
</dbReference>
<dbReference type="PRINTS" id="PR00739">
    <property type="entry name" value="GLHYDRLASE26"/>
</dbReference>
<dbReference type="GO" id="GO:0016985">
    <property type="term" value="F:mannan endo-1,4-beta-mannosidase activity"/>
    <property type="evidence" value="ECO:0007669"/>
    <property type="project" value="InterPro"/>
</dbReference>